<gene>
    <name evidence="2" type="ORF">LMF89_02630</name>
</gene>
<dbReference type="RefSeq" id="WP_007955885.1">
    <property type="nucleotide sequence ID" value="NZ_JAJHJB010000002.1"/>
</dbReference>
<reference evidence="2" key="1">
    <citation type="submission" date="2021-11" db="EMBL/GenBank/DDBJ databases">
        <title>Description of a new species Pelosinus isolated from the bottom sediments of Lake Baikal.</title>
        <authorList>
            <person name="Zakharyuk A."/>
        </authorList>
    </citation>
    <scope>NUCLEOTIDE SEQUENCE</scope>
    <source>
        <strain evidence="2">Bkl1</strain>
    </source>
</reference>
<keyword evidence="1" id="KW-0812">Transmembrane</keyword>
<comment type="caution">
    <text evidence="2">The sequence shown here is derived from an EMBL/GenBank/DDBJ whole genome shotgun (WGS) entry which is preliminary data.</text>
</comment>
<organism evidence="2 3">
    <name type="scientific">Pelosinus baikalensis</name>
    <dbReference type="NCBI Taxonomy" id="2892015"/>
    <lineage>
        <taxon>Bacteria</taxon>
        <taxon>Bacillati</taxon>
        <taxon>Bacillota</taxon>
        <taxon>Negativicutes</taxon>
        <taxon>Selenomonadales</taxon>
        <taxon>Sporomusaceae</taxon>
        <taxon>Pelosinus</taxon>
    </lineage>
</organism>
<dbReference type="EMBL" id="JAJHJB010000002">
    <property type="protein sequence ID" value="MCC5464260.1"/>
    <property type="molecule type" value="Genomic_DNA"/>
</dbReference>
<keyword evidence="1" id="KW-0472">Membrane</keyword>
<accession>A0ABS8HMJ2</accession>
<keyword evidence="3" id="KW-1185">Reference proteome</keyword>
<evidence type="ECO:0008006" key="4">
    <source>
        <dbReference type="Google" id="ProtNLM"/>
    </source>
</evidence>
<keyword evidence="1" id="KW-1133">Transmembrane helix</keyword>
<feature type="transmembrane region" description="Helical" evidence="1">
    <location>
        <begin position="12"/>
        <end position="42"/>
    </location>
</feature>
<name>A0ABS8HMJ2_9FIRM</name>
<evidence type="ECO:0000256" key="1">
    <source>
        <dbReference type="SAM" id="Phobius"/>
    </source>
</evidence>
<evidence type="ECO:0000313" key="2">
    <source>
        <dbReference type="EMBL" id="MCC5464260.1"/>
    </source>
</evidence>
<evidence type="ECO:0000313" key="3">
    <source>
        <dbReference type="Proteomes" id="UP001165492"/>
    </source>
</evidence>
<dbReference type="Proteomes" id="UP001165492">
    <property type="component" value="Unassembled WGS sequence"/>
</dbReference>
<sequence length="51" mass="5770">MEWVNLVMDHSGITIIFLLICLLCFNFGSFIFLLLILAALYFGGTWLLGCI</sequence>
<protein>
    <recommendedName>
        <fullName evidence="4">NADH dehydrogenase subunit 6</fullName>
    </recommendedName>
</protein>
<proteinExistence type="predicted"/>